<dbReference type="InterPro" id="IPR014942">
    <property type="entry name" value="AbiEii"/>
</dbReference>
<protein>
    <recommendedName>
        <fullName evidence="3">Nucleotidyl transferase AbiEii toxin, Type IV TA system</fullName>
    </recommendedName>
</protein>
<dbReference type="EMBL" id="BSTX01000001">
    <property type="protein sequence ID" value="GLZ77495.1"/>
    <property type="molecule type" value="Genomic_DNA"/>
</dbReference>
<dbReference type="Pfam" id="PF08843">
    <property type="entry name" value="AbiEii"/>
    <property type="match status" value="1"/>
</dbReference>
<comment type="caution">
    <text evidence="1">The sequence shown here is derived from an EMBL/GenBank/DDBJ whole genome shotgun (WGS) entry which is preliminary data.</text>
</comment>
<accession>A0A9W6WAC5</accession>
<organism evidence="1 2">
    <name type="scientific">Actinorhabdospora filicis</name>
    <dbReference type="NCBI Taxonomy" id="1785913"/>
    <lineage>
        <taxon>Bacteria</taxon>
        <taxon>Bacillati</taxon>
        <taxon>Actinomycetota</taxon>
        <taxon>Actinomycetes</taxon>
        <taxon>Micromonosporales</taxon>
        <taxon>Micromonosporaceae</taxon>
        <taxon>Actinorhabdospora</taxon>
    </lineage>
</organism>
<dbReference type="RefSeq" id="WP_285662596.1">
    <property type="nucleotide sequence ID" value="NZ_BSTX01000001.1"/>
</dbReference>
<dbReference type="Proteomes" id="UP001165079">
    <property type="component" value="Unassembled WGS sequence"/>
</dbReference>
<proteinExistence type="predicted"/>
<evidence type="ECO:0008006" key="3">
    <source>
        <dbReference type="Google" id="ProtNLM"/>
    </source>
</evidence>
<evidence type="ECO:0000313" key="1">
    <source>
        <dbReference type="EMBL" id="GLZ77495.1"/>
    </source>
</evidence>
<evidence type="ECO:0000313" key="2">
    <source>
        <dbReference type="Proteomes" id="UP001165079"/>
    </source>
</evidence>
<name>A0A9W6WAC5_9ACTN</name>
<keyword evidence="2" id="KW-1185">Reference proteome</keyword>
<sequence length="203" mass="22026">MRDVLAAIAASPVADRLVLRGSVAMRDWFGGVARVPGDIDLIDTGEGGHDEVVAAVVAAVGPVRVEEELLDYGEAVGRRLVFESGVRVEISFGEGIPRPTTEIEVGGVRLRCVDRETALVWKIQWLADGPVGLAKDLYDAVLLAEAVPLDRVALDWGRNGYFADWSTVNVWDWDIEGWAELGVEGDEDDWRDRLVAALKGSAS</sequence>
<reference evidence="1" key="1">
    <citation type="submission" date="2023-03" db="EMBL/GenBank/DDBJ databases">
        <title>Actinorhabdospora filicis NBRC 111898.</title>
        <authorList>
            <person name="Ichikawa N."/>
            <person name="Sato H."/>
            <person name="Tonouchi N."/>
        </authorList>
    </citation>
    <scope>NUCLEOTIDE SEQUENCE</scope>
    <source>
        <strain evidence="1">NBRC 111898</strain>
    </source>
</reference>
<gene>
    <name evidence="1" type="ORF">Afil01_23020</name>
</gene>
<dbReference type="AlphaFoldDB" id="A0A9W6WAC5"/>